<dbReference type="SUPFAM" id="SSF54001">
    <property type="entry name" value="Cysteine proteinases"/>
    <property type="match status" value="1"/>
</dbReference>
<feature type="domain" description="Cathepsin propeptide inhibitor" evidence="2">
    <location>
        <begin position="29"/>
        <end position="114"/>
    </location>
</feature>
<keyword evidence="1" id="KW-0732">Signal</keyword>
<feature type="signal peptide" evidence="1">
    <location>
        <begin position="1"/>
        <end position="17"/>
    </location>
</feature>
<reference evidence="3 4" key="1">
    <citation type="submission" date="2016-06" db="EMBL/GenBank/DDBJ databases">
        <title>The Draft Genome Sequence and Annotation of the Desert Woodrat Neotoma lepida.</title>
        <authorList>
            <person name="Campbell M."/>
            <person name="Oakeson K.F."/>
            <person name="Yandell M."/>
            <person name="Halpert J.R."/>
            <person name="Dearing D."/>
        </authorList>
    </citation>
    <scope>NUCLEOTIDE SEQUENCE [LARGE SCALE GENOMIC DNA]</scope>
    <source>
        <strain evidence="3">417</strain>
        <tissue evidence="3">Liver</tissue>
    </source>
</reference>
<name>A0A1A6FXI6_NEOLE</name>
<dbReference type="OrthoDB" id="190265at2759"/>
<evidence type="ECO:0000313" key="4">
    <source>
        <dbReference type="Proteomes" id="UP000092124"/>
    </source>
</evidence>
<feature type="chain" id="PRO_5008345122" description="Cathepsin propeptide inhibitor domain-containing protein" evidence="1">
    <location>
        <begin position="18"/>
        <end position="157"/>
    </location>
</feature>
<dbReference type="Proteomes" id="UP000092124">
    <property type="component" value="Unassembled WGS sequence"/>
</dbReference>
<dbReference type="Pfam" id="PF08246">
    <property type="entry name" value="Inhibitor_I29"/>
    <property type="match status" value="1"/>
</dbReference>
<feature type="non-terminal residue" evidence="3">
    <location>
        <position position="157"/>
    </location>
</feature>
<evidence type="ECO:0000259" key="2">
    <source>
        <dbReference type="SMART" id="SM00848"/>
    </source>
</evidence>
<dbReference type="Gene3D" id="3.90.70.10">
    <property type="entry name" value="Cysteine proteinases"/>
    <property type="match status" value="1"/>
</dbReference>
<dbReference type="EMBL" id="LZPO01115248">
    <property type="protein sequence ID" value="OBS58638.1"/>
    <property type="molecule type" value="Genomic_DNA"/>
</dbReference>
<dbReference type="STRING" id="56216.A0A1A6FXI6"/>
<accession>A0A1A6FXI6</accession>
<comment type="caution">
    <text evidence="3">The sequence shown here is derived from an EMBL/GenBank/DDBJ whole genome shotgun (WGS) entry which is preliminary data.</text>
</comment>
<evidence type="ECO:0000313" key="3">
    <source>
        <dbReference type="EMBL" id="OBS58638.1"/>
    </source>
</evidence>
<keyword evidence="4" id="KW-1185">Reference proteome</keyword>
<proteinExistence type="predicted"/>
<gene>
    <name evidence="3" type="ORF">A6R68_10237</name>
</gene>
<evidence type="ECO:0000256" key="1">
    <source>
        <dbReference type="SAM" id="SignalP"/>
    </source>
</evidence>
<dbReference type="InterPro" id="IPR013201">
    <property type="entry name" value="Prot_inhib_I29"/>
</dbReference>
<organism evidence="3 4">
    <name type="scientific">Neotoma lepida</name>
    <name type="common">Desert woodrat</name>
    <dbReference type="NCBI Taxonomy" id="56216"/>
    <lineage>
        <taxon>Eukaryota</taxon>
        <taxon>Metazoa</taxon>
        <taxon>Chordata</taxon>
        <taxon>Craniata</taxon>
        <taxon>Vertebrata</taxon>
        <taxon>Euteleostomi</taxon>
        <taxon>Mammalia</taxon>
        <taxon>Eutheria</taxon>
        <taxon>Euarchontoglires</taxon>
        <taxon>Glires</taxon>
        <taxon>Rodentia</taxon>
        <taxon>Myomorpha</taxon>
        <taxon>Muroidea</taxon>
        <taxon>Cricetidae</taxon>
        <taxon>Neotominae</taxon>
        <taxon>Neotoma</taxon>
    </lineage>
</organism>
<dbReference type="SMART" id="SM00848">
    <property type="entry name" value="Inhibitor_I29"/>
    <property type="match status" value="1"/>
</dbReference>
<dbReference type="AlphaFoldDB" id="A0A1A6FXI6"/>
<protein>
    <recommendedName>
        <fullName evidence="2">Cathepsin propeptide inhibitor domain-containing protein</fullName>
    </recommendedName>
</protein>
<dbReference type="InterPro" id="IPR038765">
    <property type="entry name" value="Papain-like_cys_pep_sf"/>
</dbReference>
<sequence length="157" mass="17990">MTPAVFLTILCLGVASAAPTPDYSLDAEWEEWKRSNEKTYSQGVESGLLWGPEVPFHDLCTYAAPLGQEEERQRRTVWEENMKMIKLHSEGNGLGMNNFTVEMNEFGDMTGEEMRKMMMESSVLTLRNGKRIQKRGDPKIPKTLDWRTQGYVTPVQR</sequence>